<feature type="compositionally biased region" description="Low complexity" evidence="2">
    <location>
        <begin position="332"/>
        <end position="349"/>
    </location>
</feature>
<evidence type="ECO:0000256" key="1">
    <source>
        <dbReference type="SAM" id="Coils"/>
    </source>
</evidence>
<proteinExistence type="predicted"/>
<accession>E9G3Y7</accession>
<gene>
    <name evidence="3" type="ORF">DAPPUDRAFT_313719</name>
</gene>
<dbReference type="EMBL" id="GL732531">
    <property type="protein sequence ID" value="EFX85904.1"/>
    <property type="molecule type" value="Genomic_DNA"/>
</dbReference>
<feature type="region of interest" description="Disordered" evidence="2">
    <location>
        <begin position="288"/>
        <end position="314"/>
    </location>
</feature>
<dbReference type="InParanoid" id="E9G3Y7"/>
<evidence type="ECO:0000256" key="2">
    <source>
        <dbReference type="SAM" id="MobiDB-lite"/>
    </source>
</evidence>
<keyword evidence="1" id="KW-0175">Coiled coil</keyword>
<dbReference type="KEGG" id="dpx:DAPPUDRAFT_313719"/>
<dbReference type="HOGENOM" id="CLU_601671_0_0_1"/>
<evidence type="ECO:0000313" key="3">
    <source>
        <dbReference type="EMBL" id="EFX85904.1"/>
    </source>
</evidence>
<keyword evidence="4" id="KW-1185">Reference proteome</keyword>
<feature type="coiled-coil region" evidence="1">
    <location>
        <begin position="54"/>
        <end position="94"/>
    </location>
</feature>
<name>E9G3Y7_DAPPU</name>
<dbReference type="Proteomes" id="UP000000305">
    <property type="component" value="Unassembled WGS sequence"/>
</dbReference>
<evidence type="ECO:0000313" key="4">
    <source>
        <dbReference type="Proteomes" id="UP000000305"/>
    </source>
</evidence>
<protein>
    <submittedName>
        <fullName evidence="3">Uncharacterized protein</fullName>
    </submittedName>
</protein>
<feature type="region of interest" description="Disordered" evidence="2">
    <location>
        <begin position="328"/>
        <end position="363"/>
    </location>
</feature>
<dbReference type="OrthoDB" id="7693269at2759"/>
<sequence>MNNESICHQQQPSTLTVDTLSYKELQSLAMSLSLPGKMKQGVLVEAIKARQNNNEEAVALILEANRQRRILRREQNLRAQQQQLLKLKEAAERDIADNQTNCLTRLKMKRSASEMEMDPTYIVDEETYKRSKLAAALIQQPMRQQSRGSAGCSFTSLTTGATSITIRKEHQYQSSMGGCSMWEQQQQPMMSPMMQQKALPDLSKELSILMPVLSDCSGVNPANNNKSCCSVGSVSATSSVGCWKSGGSSDQSLPQSSFDSCDSGWMGADDSYDLNTWKNLQNIRLNNNNFENTVPPPSLHTPPNSSSGYFDATAAPDTSISSSEIYTPEDFTSANNNTNSSSVTATGSNYNTDSPLPLESSHSFPDANVKQDPCCSSSTWCESFIQQTQSFPQSQLQPQSKYQQSNMPNGRNGVCSTMSAESRVTAKDCPYDFDCYRLGGPFFRIQRPGNPTSIVVPSGRTSTLTTFCNMLPRIASYVQ</sequence>
<organism evidence="3 4">
    <name type="scientific">Daphnia pulex</name>
    <name type="common">Water flea</name>
    <dbReference type="NCBI Taxonomy" id="6669"/>
    <lineage>
        <taxon>Eukaryota</taxon>
        <taxon>Metazoa</taxon>
        <taxon>Ecdysozoa</taxon>
        <taxon>Arthropoda</taxon>
        <taxon>Crustacea</taxon>
        <taxon>Branchiopoda</taxon>
        <taxon>Diplostraca</taxon>
        <taxon>Cladocera</taxon>
        <taxon>Anomopoda</taxon>
        <taxon>Daphniidae</taxon>
        <taxon>Daphnia</taxon>
    </lineage>
</organism>
<dbReference type="AlphaFoldDB" id="E9G3Y7"/>
<reference evidence="3 4" key="1">
    <citation type="journal article" date="2011" name="Science">
        <title>The ecoresponsive genome of Daphnia pulex.</title>
        <authorList>
            <person name="Colbourne J.K."/>
            <person name="Pfrender M.E."/>
            <person name="Gilbert D."/>
            <person name="Thomas W.K."/>
            <person name="Tucker A."/>
            <person name="Oakley T.H."/>
            <person name="Tokishita S."/>
            <person name="Aerts A."/>
            <person name="Arnold G.J."/>
            <person name="Basu M.K."/>
            <person name="Bauer D.J."/>
            <person name="Caceres C.E."/>
            <person name="Carmel L."/>
            <person name="Casola C."/>
            <person name="Choi J.H."/>
            <person name="Detter J.C."/>
            <person name="Dong Q."/>
            <person name="Dusheyko S."/>
            <person name="Eads B.D."/>
            <person name="Frohlich T."/>
            <person name="Geiler-Samerotte K.A."/>
            <person name="Gerlach D."/>
            <person name="Hatcher P."/>
            <person name="Jogdeo S."/>
            <person name="Krijgsveld J."/>
            <person name="Kriventseva E.V."/>
            <person name="Kultz D."/>
            <person name="Laforsch C."/>
            <person name="Lindquist E."/>
            <person name="Lopez J."/>
            <person name="Manak J.R."/>
            <person name="Muller J."/>
            <person name="Pangilinan J."/>
            <person name="Patwardhan R.P."/>
            <person name="Pitluck S."/>
            <person name="Pritham E.J."/>
            <person name="Rechtsteiner A."/>
            <person name="Rho M."/>
            <person name="Rogozin I.B."/>
            <person name="Sakarya O."/>
            <person name="Salamov A."/>
            <person name="Schaack S."/>
            <person name="Shapiro H."/>
            <person name="Shiga Y."/>
            <person name="Skalitzky C."/>
            <person name="Smith Z."/>
            <person name="Souvorov A."/>
            <person name="Sung W."/>
            <person name="Tang Z."/>
            <person name="Tsuchiya D."/>
            <person name="Tu H."/>
            <person name="Vos H."/>
            <person name="Wang M."/>
            <person name="Wolf Y.I."/>
            <person name="Yamagata H."/>
            <person name="Yamada T."/>
            <person name="Ye Y."/>
            <person name="Shaw J.R."/>
            <person name="Andrews J."/>
            <person name="Crease T.J."/>
            <person name="Tang H."/>
            <person name="Lucas S.M."/>
            <person name="Robertson H.M."/>
            <person name="Bork P."/>
            <person name="Koonin E.V."/>
            <person name="Zdobnov E.M."/>
            <person name="Grigoriev I.V."/>
            <person name="Lynch M."/>
            <person name="Boore J.L."/>
        </authorList>
    </citation>
    <scope>NUCLEOTIDE SEQUENCE [LARGE SCALE GENOMIC DNA]</scope>
</reference>